<proteinExistence type="predicted"/>
<reference evidence="3 4" key="1">
    <citation type="submission" date="2020-12" db="EMBL/GenBank/DDBJ databases">
        <title>Metabolic potential, ecology and presence of endohyphal bacteria is reflected in genomic diversity of Mucoromycotina.</title>
        <authorList>
            <person name="Muszewska A."/>
            <person name="Okrasinska A."/>
            <person name="Steczkiewicz K."/>
            <person name="Drgas O."/>
            <person name="Orlowska M."/>
            <person name="Perlinska-Lenart U."/>
            <person name="Aleksandrzak-Piekarczyk T."/>
            <person name="Szatraj K."/>
            <person name="Zielenkiewicz U."/>
            <person name="Pilsyk S."/>
            <person name="Malc E."/>
            <person name="Mieczkowski P."/>
            <person name="Kruszewska J.S."/>
            <person name="Biernat P."/>
            <person name="Pawlowska J."/>
        </authorList>
    </citation>
    <scope>NUCLEOTIDE SEQUENCE [LARGE SCALE GENOMIC DNA]</scope>
    <source>
        <strain evidence="3 4">CBS 142.35</strain>
    </source>
</reference>
<name>A0A8H7SED5_9FUNG</name>
<dbReference type="InterPro" id="IPR011333">
    <property type="entry name" value="SKP1/BTB/POZ_sf"/>
</dbReference>
<protein>
    <recommendedName>
        <fullName evidence="2">BTB domain-containing protein</fullName>
    </recommendedName>
</protein>
<organism evidence="3 4">
    <name type="scientific">Circinella minor</name>
    <dbReference type="NCBI Taxonomy" id="1195481"/>
    <lineage>
        <taxon>Eukaryota</taxon>
        <taxon>Fungi</taxon>
        <taxon>Fungi incertae sedis</taxon>
        <taxon>Mucoromycota</taxon>
        <taxon>Mucoromycotina</taxon>
        <taxon>Mucoromycetes</taxon>
        <taxon>Mucorales</taxon>
        <taxon>Lichtheimiaceae</taxon>
        <taxon>Circinella</taxon>
    </lineage>
</organism>
<dbReference type="EMBL" id="JAEPRB010000003">
    <property type="protein sequence ID" value="KAG2228055.1"/>
    <property type="molecule type" value="Genomic_DNA"/>
</dbReference>
<feature type="compositionally biased region" description="Low complexity" evidence="1">
    <location>
        <begin position="98"/>
        <end position="110"/>
    </location>
</feature>
<comment type="caution">
    <text evidence="3">The sequence shown here is derived from an EMBL/GenBank/DDBJ whole genome shotgun (WGS) entry which is preliminary data.</text>
</comment>
<dbReference type="Gene3D" id="3.30.710.10">
    <property type="entry name" value="Potassium Channel Kv1.1, Chain A"/>
    <property type="match status" value="1"/>
</dbReference>
<dbReference type="PROSITE" id="PS50097">
    <property type="entry name" value="BTB"/>
    <property type="match status" value="1"/>
</dbReference>
<evidence type="ECO:0000313" key="3">
    <source>
        <dbReference type="EMBL" id="KAG2228055.1"/>
    </source>
</evidence>
<feature type="domain" description="BTB" evidence="2">
    <location>
        <begin position="180"/>
        <end position="246"/>
    </location>
</feature>
<dbReference type="AlphaFoldDB" id="A0A8H7SED5"/>
<evidence type="ECO:0000259" key="2">
    <source>
        <dbReference type="PROSITE" id="PS50097"/>
    </source>
</evidence>
<feature type="compositionally biased region" description="Polar residues" evidence="1">
    <location>
        <begin position="361"/>
        <end position="371"/>
    </location>
</feature>
<feature type="region of interest" description="Disordered" evidence="1">
    <location>
        <begin position="82"/>
        <end position="110"/>
    </location>
</feature>
<evidence type="ECO:0000256" key="1">
    <source>
        <dbReference type="SAM" id="MobiDB-lite"/>
    </source>
</evidence>
<keyword evidence="4" id="KW-1185">Reference proteome</keyword>
<accession>A0A8H7SED5</accession>
<feature type="region of interest" description="Disordered" evidence="1">
    <location>
        <begin position="340"/>
        <end position="373"/>
    </location>
</feature>
<feature type="region of interest" description="Disordered" evidence="1">
    <location>
        <begin position="130"/>
        <end position="157"/>
    </location>
</feature>
<gene>
    <name evidence="3" type="ORF">INT45_012079</name>
</gene>
<dbReference type="Proteomes" id="UP000646827">
    <property type="component" value="Unassembled WGS sequence"/>
</dbReference>
<sequence>MVQDMSTPVFISQEHYKSNQVYINGMNGSPTTPATTTATTTTTTPLPTVAVQQHLINTNNTESSPTAMHMPIPIPVPMPMLAPMTHHHPHHPPPQAPQQPFFPSMGPPTMTAPAIVTPTATAAAQLPPPVSEVGTAPPSIHQTQQQQQQQPSLYNSPTAIPDQNYCDYLYHVGFLQGLFSDITVNVPAVQKSFALHSLILTRSPILYRRLVNLGVHHHHHQQHPLIMDLDIAASPETIHTIIGHLYRPLTQQDLFFIVNEKPQICFELLDATQKLELEALQNHILHVLGMSLNQNNVFYWISALLSISQQQRKRLWTDLLDQQIVHYLTFGLPKQLIKKQSSSSSTSSPPPPRVTAPISSFTDELSSSSPLQDDVNFGTCVQVVDPSTTIEQGEGEEWFNDIMDTWARVYAELPLKYLKRCLEHKDLMVKSSIERYKFAKKTLYFRSQFGKNGLTVLLQFSRVNNSGILIVKKQSVKFGRWDPLQI</sequence>
<dbReference type="InterPro" id="IPR000210">
    <property type="entry name" value="BTB/POZ_dom"/>
</dbReference>
<dbReference type="OrthoDB" id="6359943at2759"/>
<dbReference type="PANTHER" id="PTHR47369">
    <property type="entry name" value="BTB/POZ DOMAIN-CONTAINING PROTEIN"/>
    <property type="match status" value="1"/>
</dbReference>
<dbReference type="PANTHER" id="PTHR47369:SF2">
    <property type="entry name" value="BTB_POZ DOMAIN-CONTAINING PROTEIN 2"/>
    <property type="match status" value="1"/>
</dbReference>
<evidence type="ECO:0000313" key="4">
    <source>
        <dbReference type="Proteomes" id="UP000646827"/>
    </source>
</evidence>